<dbReference type="Proteomes" id="UP000823388">
    <property type="component" value="Chromosome 8N"/>
</dbReference>
<sequence>MADVAANKAEQATDAAALTRMLDLQLFMAARRGDSKRLKELLLRNDGDQQGGPAVATATTPAQVIVQVDRRPAAAPLLHLLDGVTRKGDSLLHVVTACGDGGEGPKYILVARN</sequence>
<keyword evidence="3" id="KW-1185">Reference proteome</keyword>
<reference evidence="2 3" key="1">
    <citation type="submission" date="2020-05" db="EMBL/GenBank/DDBJ databases">
        <title>WGS assembly of Panicum virgatum.</title>
        <authorList>
            <person name="Lovell J.T."/>
            <person name="Jenkins J."/>
            <person name="Shu S."/>
            <person name="Juenger T.E."/>
            <person name="Schmutz J."/>
        </authorList>
    </citation>
    <scope>NUCLEOTIDE SEQUENCE [LARGE SCALE GENOMIC DNA]</scope>
    <source>
        <strain evidence="2">AP13</strain>
        <strain evidence="3">cv. AP13</strain>
    </source>
</reference>
<protein>
    <submittedName>
        <fullName evidence="2">Uncharacterized protein</fullName>
    </submittedName>
</protein>
<gene>
    <name evidence="1" type="ORF">PVAP13_8NG342648</name>
    <name evidence="2" type="ORF">PVAP13_8NG348750</name>
</gene>
<evidence type="ECO:0000313" key="3">
    <source>
        <dbReference type="Proteomes" id="UP000823388"/>
    </source>
</evidence>
<comment type="caution">
    <text evidence="2">The sequence shown here is derived from an EMBL/GenBank/DDBJ whole genome shotgun (WGS) entry which is preliminary data.</text>
</comment>
<organism evidence="2 3">
    <name type="scientific">Panicum virgatum</name>
    <name type="common">Blackwell switchgrass</name>
    <dbReference type="NCBI Taxonomy" id="38727"/>
    <lineage>
        <taxon>Eukaryota</taxon>
        <taxon>Viridiplantae</taxon>
        <taxon>Streptophyta</taxon>
        <taxon>Embryophyta</taxon>
        <taxon>Tracheophyta</taxon>
        <taxon>Spermatophyta</taxon>
        <taxon>Magnoliopsida</taxon>
        <taxon>Liliopsida</taxon>
        <taxon>Poales</taxon>
        <taxon>Poaceae</taxon>
        <taxon>PACMAD clade</taxon>
        <taxon>Panicoideae</taxon>
        <taxon>Panicodae</taxon>
        <taxon>Paniceae</taxon>
        <taxon>Panicinae</taxon>
        <taxon>Panicum</taxon>
        <taxon>Panicum sect. Hiantes</taxon>
    </lineage>
</organism>
<dbReference type="EMBL" id="CM029052">
    <property type="protein sequence ID" value="KAG2558771.1"/>
    <property type="molecule type" value="Genomic_DNA"/>
</dbReference>
<dbReference type="EMBL" id="CM029052">
    <property type="protein sequence ID" value="KAG2558781.1"/>
    <property type="molecule type" value="Genomic_DNA"/>
</dbReference>
<name>A0A8T0P9E5_PANVG</name>
<dbReference type="AlphaFoldDB" id="A0A8T0P9E5"/>
<evidence type="ECO:0000313" key="1">
    <source>
        <dbReference type="EMBL" id="KAG2558771.1"/>
    </source>
</evidence>
<proteinExistence type="predicted"/>
<accession>A0A8T0P9E5</accession>
<evidence type="ECO:0000313" key="2">
    <source>
        <dbReference type="EMBL" id="KAG2558781.1"/>
    </source>
</evidence>